<feature type="transmembrane region" description="Helical" evidence="4">
    <location>
        <begin position="70"/>
        <end position="93"/>
    </location>
</feature>
<comment type="subcellular location">
    <subcellularLocation>
        <location evidence="1">Membrane</location>
    </subcellularLocation>
</comment>
<feature type="region of interest" description="Disordered" evidence="3">
    <location>
        <begin position="1"/>
        <end position="54"/>
    </location>
</feature>
<keyword evidence="4" id="KW-1133">Transmembrane helix</keyword>
<evidence type="ECO:0000313" key="5">
    <source>
        <dbReference type="EMBL" id="WYY06406.1"/>
    </source>
</evidence>
<feature type="compositionally biased region" description="Basic and acidic residues" evidence="3">
    <location>
        <begin position="1"/>
        <end position="39"/>
    </location>
</feature>
<evidence type="ECO:0008006" key="7">
    <source>
        <dbReference type="Google" id="ProtNLM"/>
    </source>
</evidence>
<dbReference type="RefSeq" id="WP_066162557.1">
    <property type="nucleotide sequence ID" value="NZ_CP136137.1"/>
</dbReference>
<proteinExistence type="predicted"/>
<keyword evidence="2 4" id="KW-0472">Membrane</keyword>
<evidence type="ECO:0000256" key="2">
    <source>
        <dbReference type="ARBA" id="ARBA00023136"/>
    </source>
</evidence>
<dbReference type="Proteomes" id="UP001479933">
    <property type="component" value="Chromosome"/>
</dbReference>
<keyword evidence="4" id="KW-0812">Transmembrane</keyword>
<accession>A0ABZ2TZ79</accession>
<keyword evidence="6" id="KW-1185">Reference proteome</keyword>
<reference evidence="5 6" key="1">
    <citation type="journal article" date="2023" name="Virus Evol.">
        <title>Computational host range prediction-The good, the bad, and the ugly.</title>
        <authorList>
            <person name="Howell A.A."/>
            <person name="Versoza C.J."/>
            <person name="Pfeifer S.P."/>
        </authorList>
    </citation>
    <scope>NUCLEOTIDE SEQUENCE [LARGE SCALE GENOMIC DNA]</scope>
    <source>
        <strain evidence="5 6">1610/1b</strain>
    </source>
</reference>
<organism evidence="5 6">
    <name type="scientific">Gordonia hydrophobica</name>
    <dbReference type="NCBI Taxonomy" id="40516"/>
    <lineage>
        <taxon>Bacteria</taxon>
        <taxon>Bacillati</taxon>
        <taxon>Actinomycetota</taxon>
        <taxon>Actinomycetes</taxon>
        <taxon>Mycobacteriales</taxon>
        <taxon>Gordoniaceae</taxon>
        <taxon>Gordonia</taxon>
    </lineage>
</organism>
<evidence type="ECO:0000313" key="6">
    <source>
        <dbReference type="Proteomes" id="UP001479933"/>
    </source>
</evidence>
<sequence length="228" mass="23780">MANSSEEHDREAMLAENRARRAQIRADEAGKAEGKRDSAAVDTGETSTDVTDEEAASAAATGSRFGSRGVVAALAAVVVVLAVAVGVLGYLLATADSDDGSGVDDQAIADAKNYAVTVLTYSAGDYADLDKRIRSISTSEFADRYIKSSQQARTGNDEAKAKGVAEAKSAGLISISDSTAVVLVAVDQTVTTPLVPSAEPDGMKYQSRLQITLVRDGDEWKMSDLSVV</sequence>
<evidence type="ECO:0000256" key="1">
    <source>
        <dbReference type="ARBA" id="ARBA00004370"/>
    </source>
</evidence>
<evidence type="ECO:0000256" key="3">
    <source>
        <dbReference type="SAM" id="MobiDB-lite"/>
    </source>
</evidence>
<dbReference type="EMBL" id="CP136137">
    <property type="protein sequence ID" value="WYY06406.1"/>
    <property type="molecule type" value="Genomic_DNA"/>
</dbReference>
<name>A0ABZ2TZ79_9ACTN</name>
<dbReference type="PANTHER" id="PTHR37042:SF4">
    <property type="entry name" value="OUTER MEMBRANE PROTEIN RV1973"/>
    <property type="match status" value="1"/>
</dbReference>
<gene>
    <name evidence="5" type="ORF">RVF87_15195</name>
</gene>
<dbReference type="PANTHER" id="PTHR37042">
    <property type="entry name" value="OUTER MEMBRANE PROTEIN RV1973"/>
    <property type="match status" value="1"/>
</dbReference>
<evidence type="ECO:0000256" key="4">
    <source>
        <dbReference type="SAM" id="Phobius"/>
    </source>
</evidence>
<protein>
    <recommendedName>
        <fullName evidence="7">Mce-associated membrane protein</fullName>
    </recommendedName>
</protein>